<dbReference type="PANTHER" id="PTHR30483:SF6">
    <property type="entry name" value="PERIPLASMIC BINDING PROTEIN OF ABC TRANSPORTER FOR NATURAL AMINO ACIDS"/>
    <property type="match status" value="1"/>
</dbReference>
<evidence type="ECO:0000259" key="2">
    <source>
        <dbReference type="Pfam" id="PF13458"/>
    </source>
</evidence>
<evidence type="ECO:0000313" key="3">
    <source>
        <dbReference type="EMBL" id="SVA91933.1"/>
    </source>
</evidence>
<dbReference type="AlphaFoldDB" id="A0A381ZT43"/>
<dbReference type="Gene3D" id="3.40.50.2300">
    <property type="match status" value="2"/>
</dbReference>
<name>A0A381ZT43_9ZZZZ</name>
<evidence type="ECO:0000256" key="1">
    <source>
        <dbReference type="ARBA" id="ARBA00022729"/>
    </source>
</evidence>
<dbReference type="InterPro" id="IPR028082">
    <property type="entry name" value="Peripla_BP_I"/>
</dbReference>
<gene>
    <name evidence="3" type="ORF">METZ01_LOCUS144787</name>
</gene>
<dbReference type="PANTHER" id="PTHR30483">
    <property type="entry name" value="LEUCINE-SPECIFIC-BINDING PROTEIN"/>
    <property type="match status" value="1"/>
</dbReference>
<reference evidence="3" key="1">
    <citation type="submission" date="2018-05" db="EMBL/GenBank/DDBJ databases">
        <authorList>
            <person name="Lanie J.A."/>
            <person name="Ng W.-L."/>
            <person name="Kazmierczak K.M."/>
            <person name="Andrzejewski T.M."/>
            <person name="Davidsen T.M."/>
            <person name="Wayne K.J."/>
            <person name="Tettelin H."/>
            <person name="Glass J.I."/>
            <person name="Rusch D."/>
            <person name="Podicherti R."/>
            <person name="Tsui H.-C.T."/>
            <person name="Winkler M.E."/>
        </authorList>
    </citation>
    <scope>NUCLEOTIDE SEQUENCE</scope>
</reference>
<dbReference type="Pfam" id="PF13458">
    <property type="entry name" value="Peripla_BP_6"/>
    <property type="match status" value="1"/>
</dbReference>
<protein>
    <recommendedName>
        <fullName evidence="2">Leucine-binding protein domain-containing protein</fullName>
    </recommendedName>
</protein>
<dbReference type="SUPFAM" id="SSF53822">
    <property type="entry name" value="Periplasmic binding protein-like I"/>
    <property type="match status" value="1"/>
</dbReference>
<dbReference type="InterPro" id="IPR028081">
    <property type="entry name" value="Leu-bd"/>
</dbReference>
<feature type="domain" description="Leucine-binding protein" evidence="2">
    <location>
        <begin position="30"/>
        <end position="364"/>
    </location>
</feature>
<accession>A0A381ZT43</accession>
<keyword evidence="1" id="KW-0732">Signal</keyword>
<proteinExistence type="predicted"/>
<dbReference type="InterPro" id="IPR051010">
    <property type="entry name" value="BCAA_transport"/>
</dbReference>
<dbReference type="EMBL" id="UINC01022401">
    <property type="protein sequence ID" value="SVA91933.1"/>
    <property type="molecule type" value="Genomic_DNA"/>
</dbReference>
<organism evidence="3">
    <name type="scientific">marine metagenome</name>
    <dbReference type="NCBI Taxonomy" id="408172"/>
    <lineage>
        <taxon>unclassified sequences</taxon>
        <taxon>metagenomes</taxon>
        <taxon>ecological metagenomes</taxon>
    </lineage>
</organism>
<sequence>MKMKLIMAASLLAATSLATVPQPSVAQDNEVRVGFMAGFPGGRGIYGRDQRDGFLLALDQLGGKLGGLPTKIIIGDTQHKPDVGRQVMGKFLKKDKVHFVAGITWSNVLAAVYKQALKNKTFLISTNAGWSGMDGKHCNPYFFRSSWNNDATPEAMGKLFQAELDNVYLLSANYQAGKDMLTGFLRHYKGKIAGRTLYKLGNSDWAAELTKIRAAKPSAIFAFAPGGMGLSLLKQFNASGLNKTMKLYTVFAVDWMMLKAYGKAAIGNIHTSFWNADSNNPANVRFKRDYANKYKRAASMFAVQGYDAALLINLGIRGASGNLKDHDSIRAAMRTANIDSPRGGFIYNNNHSPIQNYYKREVVADADGNPKIVTRGTVFRGHKDAYHKLCKMQW</sequence>